<evidence type="ECO:0000256" key="10">
    <source>
        <dbReference type="ARBA" id="ARBA00023139"/>
    </source>
</evidence>
<evidence type="ECO:0000256" key="6">
    <source>
        <dbReference type="ARBA" id="ARBA00022692"/>
    </source>
</evidence>
<evidence type="ECO:0000256" key="2">
    <source>
        <dbReference type="ARBA" id="ARBA00004531"/>
    </source>
</evidence>
<evidence type="ECO:0000256" key="9">
    <source>
        <dbReference type="ARBA" id="ARBA00023136"/>
    </source>
</evidence>
<name>A0AA47M0F9_MERPO</name>
<evidence type="ECO:0000313" key="15">
    <source>
        <dbReference type="EMBL" id="KAK0131321.1"/>
    </source>
</evidence>
<evidence type="ECO:0000256" key="13">
    <source>
        <dbReference type="ARBA" id="ARBA00023288"/>
    </source>
</evidence>
<feature type="transmembrane region" description="Helical" evidence="14">
    <location>
        <begin position="21"/>
        <end position="41"/>
    </location>
</feature>
<keyword evidence="7" id="KW-1043">Host membrane</keyword>
<evidence type="ECO:0000256" key="14">
    <source>
        <dbReference type="SAM" id="Phobius"/>
    </source>
</evidence>
<dbReference type="InterPro" id="IPR018154">
    <property type="entry name" value="TLV/ENV_coat_polyprotein"/>
</dbReference>
<evidence type="ECO:0000256" key="5">
    <source>
        <dbReference type="ARBA" id="ARBA00022581"/>
    </source>
</evidence>
<evidence type="ECO:0000256" key="8">
    <source>
        <dbReference type="ARBA" id="ARBA00022989"/>
    </source>
</evidence>
<evidence type="ECO:0008006" key="17">
    <source>
        <dbReference type="Google" id="ProtNLM"/>
    </source>
</evidence>
<keyword evidence="4" id="KW-1032">Host cell membrane</keyword>
<sequence length="290" mass="32836">MTRARSDIWWFCGGRVLRGVLPVNFSGICAIVQLVMPIFILPDTVDVMDLKVWKDGNFPEHIRHKRDNTPIPGSFDKNIYLDAIGVPRGVPNEHKARNQVAAGFESVFFWWATINKNVDWVNYIYYNQQRFVNFTTDAVKGLKEQLDATSRMTYQNRLALDMILANQGGPQMDQCLGHWRDLQALRLELTENSGIIDPFTDWMEDMFGKWRGMIQSVLLMGIVAVVVLVIIGCCCIPCIRGLLNRLITTAVGVPGESGVLQAYVGIEYVPLRPNNGTVDRPDLIRLGYME</sequence>
<dbReference type="PANTHER" id="PTHR10424:SF81">
    <property type="entry name" value="ERVV2 PROTEIN"/>
    <property type="match status" value="1"/>
</dbReference>
<organism evidence="15 16">
    <name type="scientific">Merluccius polli</name>
    <name type="common">Benguela hake</name>
    <name type="synonym">Merluccius cadenati</name>
    <dbReference type="NCBI Taxonomy" id="89951"/>
    <lineage>
        <taxon>Eukaryota</taxon>
        <taxon>Metazoa</taxon>
        <taxon>Chordata</taxon>
        <taxon>Craniata</taxon>
        <taxon>Vertebrata</taxon>
        <taxon>Euteleostomi</taxon>
        <taxon>Actinopterygii</taxon>
        <taxon>Neopterygii</taxon>
        <taxon>Teleostei</taxon>
        <taxon>Neoteleostei</taxon>
        <taxon>Acanthomorphata</taxon>
        <taxon>Zeiogadaria</taxon>
        <taxon>Gadariae</taxon>
        <taxon>Gadiformes</taxon>
        <taxon>Gadoidei</taxon>
        <taxon>Merlucciidae</taxon>
        <taxon>Merluccius</taxon>
    </lineage>
</organism>
<keyword evidence="11" id="KW-1015">Disulfide bond</keyword>
<accession>A0AA47M0F9</accession>
<dbReference type="PANTHER" id="PTHR10424">
    <property type="entry name" value="VIRAL ENVELOPE PROTEIN"/>
    <property type="match status" value="1"/>
</dbReference>
<keyword evidence="13" id="KW-0449">Lipoprotein</keyword>
<dbReference type="SUPFAM" id="SSF58069">
    <property type="entry name" value="Virus ectodomain"/>
    <property type="match status" value="1"/>
</dbReference>
<dbReference type="Proteomes" id="UP001174136">
    <property type="component" value="Unassembled WGS sequence"/>
</dbReference>
<dbReference type="AlphaFoldDB" id="A0AA47M0F9"/>
<evidence type="ECO:0000256" key="7">
    <source>
        <dbReference type="ARBA" id="ARBA00022870"/>
    </source>
</evidence>
<gene>
    <name evidence="15" type="ORF">N1851_033970</name>
</gene>
<dbReference type="EMBL" id="JAOPHQ010006550">
    <property type="protein sequence ID" value="KAK0131321.1"/>
    <property type="molecule type" value="Genomic_DNA"/>
</dbReference>
<reference evidence="15" key="1">
    <citation type="journal article" date="2023" name="Front. Mar. Sci.">
        <title>A new Merluccius polli reference genome to investigate the effects of global change in West African waters.</title>
        <authorList>
            <person name="Mateo J.L."/>
            <person name="Blanco-Fernandez C."/>
            <person name="Garcia-Vazquez E."/>
            <person name="Machado-Schiaffino G."/>
        </authorList>
    </citation>
    <scope>NUCLEOTIDE SEQUENCE</scope>
    <source>
        <strain evidence="15">C29</strain>
        <tissue evidence="15">Fin</tissue>
    </source>
</reference>
<keyword evidence="16" id="KW-1185">Reference proteome</keyword>
<evidence type="ECO:0000313" key="16">
    <source>
        <dbReference type="Proteomes" id="UP001174136"/>
    </source>
</evidence>
<dbReference type="Gene3D" id="1.10.287.210">
    <property type="match status" value="1"/>
</dbReference>
<keyword evidence="6 14" id="KW-0812">Transmembrane</keyword>
<comment type="subcellular location">
    <subcellularLocation>
        <location evidence="1">Host cell membrane</location>
        <topology evidence="1">Single-pass type I membrane protein</topology>
    </subcellularLocation>
    <subcellularLocation>
        <location evidence="2">Host endomembrane system</location>
        <topology evidence="2">Peripheral membrane protein</topology>
    </subcellularLocation>
    <subcellularLocation>
        <location evidence="3">Virion membrane</location>
        <topology evidence="3">Single-pass type I membrane protein</topology>
    </subcellularLocation>
</comment>
<keyword evidence="5" id="KW-0945">Host-virus interaction</keyword>
<keyword evidence="10" id="KW-0564">Palmitate</keyword>
<keyword evidence="9 14" id="KW-0472">Membrane</keyword>
<feature type="transmembrane region" description="Helical" evidence="14">
    <location>
        <begin position="213"/>
        <end position="239"/>
    </location>
</feature>
<proteinExistence type="predicted"/>
<evidence type="ECO:0000256" key="4">
    <source>
        <dbReference type="ARBA" id="ARBA00022511"/>
    </source>
</evidence>
<keyword evidence="8 14" id="KW-1133">Transmembrane helix</keyword>
<evidence type="ECO:0000256" key="3">
    <source>
        <dbReference type="ARBA" id="ARBA00004563"/>
    </source>
</evidence>
<evidence type="ECO:0000256" key="11">
    <source>
        <dbReference type="ARBA" id="ARBA00023157"/>
    </source>
</evidence>
<comment type="caution">
    <text evidence="15">The sequence shown here is derived from an EMBL/GenBank/DDBJ whole genome shotgun (WGS) entry which is preliminary data.</text>
</comment>
<evidence type="ECO:0000256" key="1">
    <source>
        <dbReference type="ARBA" id="ARBA00004402"/>
    </source>
</evidence>
<keyword evidence="12" id="KW-0325">Glycoprotein</keyword>
<evidence type="ECO:0000256" key="12">
    <source>
        <dbReference type="ARBA" id="ARBA00023180"/>
    </source>
</evidence>
<protein>
    <recommendedName>
        <fullName evidence="17">Envelope glycoprotein</fullName>
    </recommendedName>
</protein>